<evidence type="ECO:0000256" key="1">
    <source>
        <dbReference type="ARBA" id="ARBA00004167"/>
    </source>
</evidence>
<evidence type="ECO:0000256" key="7">
    <source>
        <dbReference type="ARBA" id="ARBA00023002"/>
    </source>
</evidence>
<evidence type="ECO:0000256" key="12">
    <source>
        <dbReference type="RuleBase" id="RU000461"/>
    </source>
</evidence>
<keyword evidence="7 12" id="KW-0560">Oxidoreductase</keyword>
<dbReference type="GO" id="GO:0016705">
    <property type="term" value="F:oxidoreductase activity, acting on paired donors, with incorporation or reduction of molecular oxygen"/>
    <property type="evidence" value="ECO:0007669"/>
    <property type="project" value="InterPro"/>
</dbReference>
<evidence type="ECO:0000256" key="9">
    <source>
        <dbReference type="ARBA" id="ARBA00023033"/>
    </source>
</evidence>
<dbReference type="InterPro" id="IPR017972">
    <property type="entry name" value="Cyt_P450_CS"/>
</dbReference>
<protein>
    <submittedName>
        <fullName evidence="13">Cytochrome P450 82C4-like</fullName>
    </submittedName>
</protein>
<comment type="caution">
    <text evidence="13">The sequence shown here is derived from an EMBL/GenBank/DDBJ whole genome shotgun (WGS) entry which is preliminary data.</text>
</comment>
<dbReference type="PANTHER" id="PTHR47947">
    <property type="entry name" value="CYTOCHROME P450 82C3-RELATED"/>
    <property type="match status" value="1"/>
</dbReference>
<keyword evidence="6" id="KW-1133">Transmembrane helix</keyword>
<dbReference type="AlphaFoldDB" id="A0A834WM05"/>
<dbReference type="InterPro" id="IPR050651">
    <property type="entry name" value="Plant_Cytochrome_P450_Monoox"/>
</dbReference>
<evidence type="ECO:0000256" key="2">
    <source>
        <dbReference type="ARBA" id="ARBA00010617"/>
    </source>
</evidence>
<dbReference type="GO" id="GO:0005506">
    <property type="term" value="F:iron ion binding"/>
    <property type="evidence" value="ECO:0007669"/>
    <property type="project" value="InterPro"/>
</dbReference>
<dbReference type="SUPFAM" id="SSF48264">
    <property type="entry name" value="Cytochrome P450"/>
    <property type="match status" value="1"/>
</dbReference>
<dbReference type="PANTHER" id="PTHR47947:SF1">
    <property type="entry name" value="CYTOCHROME P450 82E3"/>
    <property type="match status" value="1"/>
</dbReference>
<keyword evidence="9 12" id="KW-0503">Monooxygenase</keyword>
<dbReference type="InterPro" id="IPR002401">
    <property type="entry name" value="Cyt_P450_E_grp-I"/>
</dbReference>
<accession>A0A834WM05</accession>
<comment type="similarity">
    <text evidence="2 12">Belongs to the cytochrome P450 family.</text>
</comment>
<keyword evidence="10" id="KW-0472">Membrane</keyword>
<dbReference type="InterPro" id="IPR001128">
    <property type="entry name" value="Cyt_P450"/>
</dbReference>
<comment type="subcellular location">
    <subcellularLocation>
        <location evidence="1">Membrane</location>
        <topology evidence="1">Single-pass membrane protein</topology>
    </subcellularLocation>
</comment>
<keyword evidence="3 11" id="KW-0349">Heme</keyword>
<dbReference type="Proteomes" id="UP000634136">
    <property type="component" value="Unassembled WGS sequence"/>
</dbReference>
<name>A0A834WM05_9FABA</name>
<dbReference type="GO" id="GO:0016020">
    <property type="term" value="C:membrane"/>
    <property type="evidence" value="ECO:0007669"/>
    <property type="project" value="UniProtKB-SubCell"/>
</dbReference>
<organism evidence="13 14">
    <name type="scientific">Senna tora</name>
    <dbReference type="NCBI Taxonomy" id="362788"/>
    <lineage>
        <taxon>Eukaryota</taxon>
        <taxon>Viridiplantae</taxon>
        <taxon>Streptophyta</taxon>
        <taxon>Embryophyta</taxon>
        <taxon>Tracheophyta</taxon>
        <taxon>Spermatophyta</taxon>
        <taxon>Magnoliopsida</taxon>
        <taxon>eudicotyledons</taxon>
        <taxon>Gunneridae</taxon>
        <taxon>Pentapetalae</taxon>
        <taxon>rosids</taxon>
        <taxon>fabids</taxon>
        <taxon>Fabales</taxon>
        <taxon>Fabaceae</taxon>
        <taxon>Caesalpinioideae</taxon>
        <taxon>Cassia clade</taxon>
        <taxon>Senna</taxon>
    </lineage>
</organism>
<dbReference type="EMBL" id="JAAIUW010000006">
    <property type="protein sequence ID" value="KAF7825843.1"/>
    <property type="molecule type" value="Genomic_DNA"/>
</dbReference>
<proteinExistence type="inferred from homology"/>
<dbReference type="OrthoDB" id="1055148at2759"/>
<dbReference type="PROSITE" id="PS00086">
    <property type="entry name" value="CYTOCHROME_P450"/>
    <property type="match status" value="1"/>
</dbReference>
<keyword evidence="14" id="KW-1185">Reference proteome</keyword>
<dbReference type="FunFam" id="1.10.630.10:FF:000026">
    <property type="entry name" value="Cytochrome P450 82C4"/>
    <property type="match status" value="1"/>
</dbReference>
<keyword evidence="4" id="KW-0812">Transmembrane</keyword>
<dbReference type="GO" id="GO:0020037">
    <property type="term" value="F:heme binding"/>
    <property type="evidence" value="ECO:0007669"/>
    <property type="project" value="InterPro"/>
</dbReference>
<dbReference type="Gene3D" id="1.10.630.10">
    <property type="entry name" value="Cytochrome P450"/>
    <property type="match status" value="1"/>
</dbReference>
<evidence type="ECO:0000256" key="4">
    <source>
        <dbReference type="ARBA" id="ARBA00022692"/>
    </source>
</evidence>
<dbReference type="Pfam" id="PF00067">
    <property type="entry name" value="p450"/>
    <property type="match status" value="1"/>
</dbReference>
<evidence type="ECO:0000313" key="13">
    <source>
        <dbReference type="EMBL" id="KAF7825843.1"/>
    </source>
</evidence>
<evidence type="ECO:0000256" key="6">
    <source>
        <dbReference type="ARBA" id="ARBA00022989"/>
    </source>
</evidence>
<keyword evidence="8 11" id="KW-0408">Iron</keyword>
<dbReference type="PRINTS" id="PR00385">
    <property type="entry name" value="P450"/>
</dbReference>
<evidence type="ECO:0000256" key="5">
    <source>
        <dbReference type="ARBA" id="ARBA00022723"/>
    </source>
</evidence>
<dbReference type="GO" id="GO:0004497">
    <property type="term" value="F:monooxygenase activity"/>
    <property type="evidence" value="ECO:0007669"/>
    <property type="project" value="UniProtKB-KW"/>
</dbReference>
<sequence length="488" mass="55343">MLAPQLPGALPLIGHLHLLGAQGPLARTFSSWADKYGPIFTIRLGAYPTLVVSTQEAIKECFTTNDKTLAARPKFTHGIHLGYNYAGFVFASYGPYFVKLRKLFMLELLSPRKIESSKHAYESEINTLIKDSYNASGVVDLSEWLERFALNILTKMIAGKRYFGYLRDVDDEGGHRVVKLIKDFMYVIGEFVPSDLIPFLGWFKYEGKVLKSVKEIAKDLDELVMSWMEEHDDDVRRRENGVSDEKRDFIDIMLSVIEDDDTLGYSRDNIIKSNVLNLILAGSDTMSIHIIWTLSLLLNNKHALKRAQEEIDIHVGRQRWVQTSDIKNLIYLEAIAKESLRLYPPGPLLVPHEATQDCTISGYLVPKGTRLFANVWKLQRDPSIWSHPESFDPERFINSSSSFNNNNFEYLPFGFGRRACPGSALAMQVCLLTMARLLQGFEIHEANGDGGVDMKEGLGTTLRKANPLRVVLTPRLPQHCYLQMLEHS</sequence>
<comment type="cofactor">
    <cofactor evidence="11">
        <name>heme</name>
        <dbReference type="ChEBI" id="CHEBI:30413"/>
    </cofactor>
</comment>
<dbReference type="InterPro" id="IPR036396">
    <property type="entry name" value="Cyt_P450_sf"/>
</dbReference>
<evidence type="ECO:0000256" key="3">
    <source>
        <dbReference type="ARBA" id="ARBA00022617"/>
    </source>
</evidence>
<keyword evidence="5 11" id="KW-0479">Metal-binding</keyword>
<evidence type="ECO:0000256" key="10">
    <source>
        <dbReference type="ARBA" id="ARBA00023136"/>
    </source>
</evidence>
<evidence type="ECO:0000256" key="11">
    <source>
        <dbReference type="PIRSR" id="PIRSR602401-1"/>
    </source>
</evidence>
<dbReference type="PRINTS" id="PR00463">
    <property type="entry name" value="EP450I"/>
</dbReference>
<feature type="binding site" description="axial binding residue" evidence="11">
    <location>
        <position position="420"/>
    </location>
    <ligand>
        <name>heme</name>
        <dbReference type="ChEBI" id="CHEBI:30413"/>
    </ligand>
    <ligandPart>
        <name>Fe</name>
        <dbReference type="ChEBI" id="CHEBI:18248"/>
    </ligandPart>
</feature>
<evidence type="ECO:0000256" key="8">
    <source>
        <dbReference type="ARBA" id="ARBA00023004"/>
    </source>
</evidence>
<gene>
    <name evidence="13" type="ORF">G2W53_017007</name>
</gene>
<evidence type="ECO:0000313" key="14">
    <source>
        <dbReference type="Proteomes" id="UP000634136"/>
    </source>
</evidence>
<reference evidence="13" key="1">
    <citation type="submission" date="2020-09" db="EMBL/GenBank/DDBJ databases">
        <title>Genome-Enabled Discovery of Anthraquinone Biosynthesis in Senna tora.</title>
        <authorList>
            <person name="Kang S.-H."/>
            <person name="Pandey R.P."/>
            <person name="Lee C.-M."/>
            <person name="Sim J.-S."/>
            <person name="Jeong J.-T."/>
            <person name="Choi B.-S."/>
            <person name="Jung M."/>
            <person name="Ginzburg D."/>
            <person name="Zhao K."/>
            <person name="Won S.Y."/>
            <person name="Oh T.-J."/>
            <person name="Yu Y."/>
            <person name="Kim N.-H."/>
            <person name="Lee O.R."/>
            <person name="Lee T.-H."/>
            <person name="Bashyal P."/>
            <person name="Kim T.-S."/>
            <person name="Lee W.-H."/>
            <person name="Kawkins C."/>
            <person name="Kim C.-K."/>
            <person name="Kim J.S."/>
            <person name="Ahn B.O."/>
            <person name="Rhee S.Y."/>
            <person name="Sohng J.K."/>
        </authorList>
    </citation>
    <scope>NUCLEOTIDE SEQUENCE</scope>
    <source>
        <tissue evidence="13">Leaf</tissue>
    </source>
</reference>